<dbReference type="AlphaFoldDB" id="A0A814INJ6"/>
<reference evidence="2" key="1">
    <citation type="submission" date="2021-02" db="EMBL/GenBank/DDBJ databases">
        <authorList>
            <person name="Nowell W R."/>
        </authorList>
    </citation>
    <scope>NUCLEOTIDE SEQUENCE</scope>
</reference>
<feature type="region of interest" description="Disordered" evidence="1">
    <location>
        <begin position="81"/>
        <end position="159"/>
    </location>
</feature>
<sequence length="262" mass="30482">MFDPQFRLSPDQLGNNGTSDDSLSNGLWSQMSFDHLLEHHDAPSTKSLSINDTTNNDFWSSAQFNDFFNNYNQQYQQQNPPLDISSLLSSSPPQQQQQQQQQQQHHHHQQLLHQQAPPPQQQQQNYALPPLVDNHIFEPQPDSQPLFFGAYHPENNPVSMRRDALRPHQQHQQPFINRSRQILQLQRQQQHQRNPPLLQIPNEDHYQQPQQQQQQHHQPSHHHTIGPSRFKQNQLPAYVACLNHGINYNGVSGPPILLPPSF</sequence>
<dbReference type="Proteomes" id="UP000663828">
    <property type="component" value="Unassembled WGS sequence"/>
</dbReference>
<evidence type="ECO:0000313" key="2">
    <source>
        <dbReference type="EMBL" id="CAF1025935.1"/>
    </source>
</evidence>
<protein>
    <submittedName>
        <fullName evidence="2">Uncharacterized protein</fullName>
    </submittedName>
</protein>
<gene>
    <name evidence="2" type="ORF">XAT740_LOCUS14489</name>
</gene>
<feature type="region of interest" description="Disordered" evidence="1">
    <location>
        <begin position="187"/>
        <end position="228"/>
    </location>
</feature>
<name>A0A814INJ6_ADIRI</name>
<organism evidence="2 3">
    <name type="scientific">Adineta ricciae</name>
    <name type="common">Rotifer</name>
    <dbReference type="NCBI Taxonomy" id="249248"/>
    <lineage>
        <taxon>Eukaryota</taxon>
        <taxon>Metazoa</taxon>
        <taxon>Spiralia</taxon>
        <taxon>Gnathifera</taxon>
        <taxon>Rotifera</taxon>
        <taxon>Eurotatoria</taxon>
        <taxon>Bdelloidea</taxon>
        <taxon>Adinetida</taxon>
        <taxon>Adinetidae</taxon>
        <taxon>Adineta</taxon>
    </lineage>
</organism>
<evidence type="ECO:0000313" key="3">
    <source>
        <dbReference type="Proteomes" id="UP000663828"/>
    </source>
</evidence>
<feature type="compositionally biased region" description="Low complexity" evidence="1">
    <location>
        <begin position="207"/>
        <end position="217"/>
    </location>
</feature>
<feature type="region of interest" description="Disordered" evidence="1">
    <location>
        <begin position="1"/>
        <end position="25"/>
    </location>
</feature>
<accession>A0A814INJ6</accession>
<dbReference type="EMBL" id="CAJNOR010000871">
    <property type="protein sequence ID" value="CAF1025935.1"/>
    <property type="molecule type" value="Genomic_DNA"/>
</dbReference>
<proteinExistence type="predicted"/>
<feature type="compositionally biased region" description="Polar residues" evidence="1">
    <location>
        <begin position="12"/>
        <end position="25"/>
    </location>
</feature>
<keyword evidence="3" id="KW-1185">Reference proteome</keyword>
<evidence type="ECO:0000256" key="1">
    <source>
        <dbReference type="SAM" id="MobiDB-lite"/>
    </source>
</evidence>
<feature type="compositionally biased region" description="Low complexity" evidence="1">
    <location>
        <begin position="187"/>
        <end position="199"/>
    </location>
</feature>
<feature type="compositionally biased region" description="Low complexity" evidence="1">
    <location>
        <begin position="81"/>
        <end position="103"/>
    </location>
</feature>
<comment type="caution">
    <text evidence="2">The sequence shown here is derived from an EMBL/GenBank/DDBJ whole genome shotgun (WGS) entry which is preliminary data.</text>
</comment>